<dbReference type="GO" id="GO:0042158">
    <property type="term" value="P:lipoprotein biosynthetic process"/>
    <property type="evidence" value="ECO:0007669"/>
    <property type="project" value="UniProtKB-UniRule"/>
</dbReference>
<dbReference type="EMBL" id="CP002105">
    <property type="protein sequence ID" value="ADL12696.1"/>
    <property type="molecule type" value="Genomic_DNA"/>
</dbReference>
<keyword evidence="4 8" id="KW-0812">Transmembrane</keyword>
<keyword evidence="7 8" id="KW-0012">Acyltransferase</keyword>
<dbReference type="HAMAP" id="MF_01148">
    <property type="entry name" value="Lnt"/>
    <property type="match status" value="1"/>
</dbReference>
<dbReference type="KEGG" id="aar:Acear_1174"/>
<evidence type="ECO:0000256" key="7">
    <source>
        <dbReference type="ARBA" id="ARBA00023315"/>
    </source>
</evidence>
<keyword evidence="6 8" id="KW-0472">Membrane</keyword>
<evidence type="ECO:0000256" key="2">
    <source>
        <dbReference type="ARBA" id="ARBA00022475"/>
    </source>
</evidence>
<protein>
    <recommendedName>
        <fullName evidence="8">Apolipoprotein N-acyltransferase</fullName>
        <shortName evidence="8">ALP N-acyltransferase</shortName>
        <ecNumber evidence="8">2.3.1.269</ecNumber>
    </recommendedName>
</protein>
<feature type="domain" description="CN hydrolase" evidence="9">
    <location>
        <begin position="232"/>
        <end position="469"/>
    </location>
</feature>
<dbReference type="AlphaFoldDB" id="D9QQA5"/>
<evidence type="ECO:0000256" key="8">
    <source>
        <dbReference type="HAMAP-Rule" id="MF_01148"/>
    </source>
</evidence>
<dbReference type="InterPro" id="IPR003010">
    <property type="entry name" value="C-N_Hydrolase"/>
</dbReference>
<keyword evidence="10" id="KW-0449">Lipoprotein</keyword>
<dbReference type="GO" id="GO:0005886">
    <property type="term" value="C:plasma membrane"/>
    <property type="evidence" value="ECO:0007669"/>
    <property type="project" value="UniProtKB-SubCell"/>
</dbReference>
<dbReference type="Proteomes" id="UP000001661">
    <property type="component" value="Chromosome"/>
</dbReference>
<keyword evidence="5 8" id="KW-1133">Transmembrane helix</keyword>
<evidence type="ECO:0000259" key="9">
    <source>
        <dbReference type="PROSITE" id="PS50263"/>
    </source>
</evidence>
<name>D9QQA5_ACEAZ</name>
<dbReference type="eggNOG" id="COG0815">
    <property type="taxonomic scope" value="Bacteria"/>
</dbReference>
<comment type="similarity">
    <text evidence="8">Belongs to the CN hydrolase family. Apolipoprotein N-acyltransferase subfamily.</text>
</comment>
<dbReference type="Gene3D" id="3.60.110.10">
    <property type="entry name" value="Carbon-nitrogen hydrolase"/>
    <property type="match status" value="1"/>
</dbReference>
<comment type="catalytic activity">
    <reaction evidence="8">
        <text>N-terminal S-1,2-diacyl-sn-glyceryl-L-cysteinyl-[lipoprotein] + a glycerophospholipid = N-acyl-S-1,2-diacyl-sn-glyceryl-L-cysteinyl-[lipoprotein] + a 2-acyl-sn-glycero-3-phospholipid + H(+)</text>
        <dbReference type="Rhea" id="RHEA:48228"/>
        <dbReference type="Rhea" id="RHEA-COMP:14681"/>
        <dbReference type="Rhea" id="RHEA-COMP:14684"/>
        <dbReference type="ChEBI" id="CHEBI:15378"/>
        <dbReference type="ChEBI" id="CHEBI:136912"/>
        <dbReference type="ChEBI" id="CHEBI:140656"/>
        <dbReference type="ChEBI" id="CHEBI:140657"/>
        <dbReference type="ChEBI" id="CHEBI:140660"/>
        <dbReference type="EC" id="2.3.1.269"/>
    </reaction>
</comment>
<accession>D9QQA5</accession>
<dbReference type="HOGENOM" id="CLU_019563_1_2_9"/>
<feature type="transmembrane region" description="Helical" evidence="8">
    <location>
        <begin position="196"/>
        <end position="212"/>
    </location>
</feature>
<dbReference type="GO" id="GO:0016410">
    <property type="term" value="F:N-acyltransferase activity"/>
    <property type="evidence" value="ECO:0007669"/>
    <property type="project" value="UniProtKB-UniRule"/>
</dbReference>
<dbReference type="InterPro" id="IPR036526">
    <property type="entry name" value="C-N_Hydrolase_sf"/>
</dbReference>
<dbReference type="OrthoDB" id="9811121at2"/>
<keyword evidence="2 8" id="KW-1003">Cell membrane</keyword>
<sequence>MYNKSGSRFIMPILSGILLGIPFQFPELYFVNWIGLIPLLLVIKNQSVKGVFKSGVISGGVFFGFILYWLAYPQMIFDLPIILAIGTVVLLCSLLAFFIGIFSVAANYILTNHRIWSFLLIPTAWTTLEYLRVLVTFKNLPFGIIGYSQAYLPLLIQIADLVGVYGVTFLVILLNILIYKVILYLALENILTKKEVIISCLILIITVGYGIVKLDINSPLNQKEKTLRLGMMQPNIRQKIKWNRNHQSKIIDKYIDLTEELLTNKEIDLIIWPETAVPFILNDGRLQQKKLFQKIDSWNLPLLTGALNQTNGIIYNQALLINYNLDIIDKYSKVKLVPFGEYLPYKDYFPKFIRGMINDKTPGTKLNNFNYQGINWSNPICSEILNPDLVSKLAVNNHFLINISNEAWFKKSSGPIQTWQSTIFRAVENRKPVIKVSNTGISGVINAQGRVVKQITPFQAKTFTYNLRIKEPEKTVYSRFGNYFIYLITLISTGLLLMRYY</sequence>
<comment type="pathway">
    <text evidence="8">Protein modification; lipoprotein biosynthesis (N-acyl transfer).</text>
</comment>
<feature type="transmembrane region" description="Helical" evidence="8">
    <location>
        <begin position="480"/>
        <end position="498"/>
    </location>
</feature>
<evidence type="ECO:0000256" key="5">
    <source>
        <dbReference type="ARBA" id="ARBA00022989"/>
    </source>
</evidence>
<dbReference type="PROSITE" id="PS50263">
    <property type="entry name" value="CN_HYDROLASE"/>
    <property type="match status" value="1"/>
</dbReference>
<dbReference type="STRING" id="574087.Acear_1174"/>
<evidence type="ECO:0000256" key="6">
    <source>
        <dbReference type="ARBA" id="ARBA00023136"/>
    </source>
</evidence>
<keyword evidence="3 8" id="KW-0808">Transferase</keyword>
<feature type="transmembrane region" description="Helical" evidence="8">
    <location>
        <begin position="51"/>
        <end position="70"/>
    </location>
</feature>
<evidence type="ECO:0000256" key="4">
    <source>
        <dbReference type="ARBA" id="ARBA00022692"/>
    </source>
</evidence>
<dbReference type="InterPro" id="IPR004563">
    <property type="entry name" value="Apolipo_AcylTrfase"/>
</dbReference>
<evidence type="ECO:0000313" key="11">
    <source>
        <dbReference type="Proteomes" id="UP000001661"/>
    </source>
</evidence>
<feature type="transmembrane region" description="Helical" evidence="8">
    <location>
        <begin position="115"/>
        <end position="133"/>
    </location>
</feature>
<dbReference type="RefSeq" id="WP_013278142.1">
    <property type="nucleotide sequence ID" value="NC_014378.1"/>
</dbReference>
<feature type="transmembrane region" description="Helical" evidence="8">
    <location>
        <begin position="165"/>
        <end position="187"/>
    </location>
</feature>
<dbReference type="Pfam" id="PF00795">
    <property type="entry name" value="CN_hydrolase"/>
    <property type="match status" value="1"/>
</dbReference>
<comment type="subcellular location">
    <subcellularLocation>
        <location evidence="1 8">Cell membrane</location>
        <topology evidence="1 8">Multi-pass membrane protein</topology>
    </subcellularLocation>
</comment>
<evidence type="ECO:0000313" key="10">
    <source>
        <dbReference type="EMBL" id="ADL12696.1"/>
    </source>
</evidence>
<dbReference type="PANTHER" id="PTHR38686:SF1">
    <property type="entry name" value="APOLIPOPROTEIN N-ACYLTRANSFERASE"/>
    <property type="match status" value="1"/>
</dbReference>
<dbReference type="InterPro" id="IPR045378">
    <property type="entry name" value="LNT_N"/>
</dbReference>
<evidence type="ECO:0000256" key="1">
    <source>
        <dbReference type="ARBA" id="ARBA00004651"/>
    </source>
</evidence>
<dbReference type="EC" id="2.3.1.269" evidence="8"/>
<dbReference type="CDD" id="cd07571">
    <property type="entry name" value="ALP_N-acyl_transferase"/>
    <property type="match status" value="1"/>
</dbReference>
<comment type="function">
    <text evidence="8">Catalyzes the phospholipid dependent N-acylation of the N-terminal cysteine of apolipoprotein, the last step in lipoprotein maturation.</text>
</comment>
<keyword evidence="11" id="KW-1185">Reference proteome</keyword>
<dbReference type="Pfam" id="PF20154">
    <property type="entry name" value="LNT_N"/>
    <property type="match status" value="1"/>
</dbReference>
<dbReference type="PANTHER" id="PTHR38686">
    <property type="entry name" value="APOLIPOPROTEIN N-ACYLTRANSFERASE"/>
    <property type="match status" value="1"/>
</dbReference>
<gene>
    <name evidence="8" type="primary">lnt</name>
    <name evidence="10" type="ordered locus">Acear_1174</name>
</gene>
<proteinExistence type="inferred from homology"/>
<dbReference type="UniPathway" id="UPA00666"/>
<evidence type="ECO:0000256" key="3">
    <source>
        <dbReference type="ARBA" id="ARBA00022679"/>
    </source>
</evidence>
<feature type="transmembrane region" description="Helical" evidence="8">
    <location>
        <begin position="82"/>
        <end position="109"/>
    </location>
</feature>
<reference evidence="10 11" key="1">
    <citation type="journal article" date="2010" name="Stand. Genomic Sci.">
        <title>Complete genome sequence of Acetohalobium arabaticum type strain (Z-7288).</title>
        <authorList>
            <person name="Sikorski J."/>
            <person name="Lapidus A."/>
            <person name="Chertkov O."/>
            <person name="Lucas S."/>
            <person name="Copeland A."/>
            <person name="Glavina Del Rio T."/>
            <person name="Nolan M."/>
            <person name="Tice H."/>
            <person name="Cheng J.F."/>
            <person name="Han C."/>
            <person name="Brambilla E."/>
            <person name="Pitluck S."/>
            <person name="Liolios K."/>
            <person name="Ivanova N."/>
            <person name="Mavromatis K."/>
            <person name="Mikhailova N."/>
            <person name="Pati A."/>
            <person name="Bruce D."/>
            <person name="Detter C."/>
            <person name="Tapia R."/>
            <person name="Goodwin L."/>
            <person name="Chen A."/>
            <person name="Palaniappan K."/>
            <person name="Land M."/>
            <person name="Hauser L."/>
            <person name="Chang Y.J."/>
            <person name="Jeffries C.D."/>
            <person name="Rohde M."/>
            <person name="Goker M."/>
            <person name="Spring S."/>
            <person name="Woyke T."/>
            <person name="Bristow J."/>
            <person name="Eisen J.A."/>
            <person name="Markowitz V."/>
            <person name="Hugenholtz P."/>
            <person name="Kyrpides N.C."/>
            <person name="Klenk H.P."/>
        </authorList>
    </citation>
    <scope>NUCLEOTIDE SEQUENCE [LARGE SCALE GENOMIC DNA]</scope>
    <source>
        <strain evidence="11">ATCC 49924 / DSM 5501 / Z-7288</strain>
    </source>
</reference>
<organism evidence="10 11">
    <name type="scientific">Acetohalobium arabaticum (strain ATCC 49924 / DSM 5501 / Z-7288)</name>
    <dbReference type="NCBI Taxonomy" id="574087"/>
    <lineage>
        <taxon>Bacteria</taxon>
        <taxon>Bacillati</taxon>
        <taxon>Bacillota</taxon>
        <taxon>Clostridia</taxon>
        <taxon>Halanaerobiales</taxon>
        <taxon>Halobacteroidaceae</taxon>
        <taxon>Acetohalobium</taxon>
    </lineage>
</organism>
<dbReference type="NCBIfam" id="TIGR00546">
    <property type="entry name" value="lnt"/>
    <property type="match status" value="1"/>
</dbReference>
<feature type="transmembrane region" description="Helical" evidence="8">
    <location>
        <begin position="9"/>
        <end position="31"/>
    </location>
</feature>
<dbReference type="SUPFAM" id="SSF56317">
    <property type="entry name" value="Carbon-nitrogen hydrolase"/>
    <property type="match status" value="1"/>
</dbReference>